<proteinExistence type="predicted"/>
<comment type="caution">
    <text evidence="2">The sequence shown here is derived from an EMBL/GenBank/DDBJ whole genome shotgun (WGS) entry which is preliminary data.</text>
</comment>
<dbReference type="GO" id="GO:0005509">
    <property type="term" value="F:calcium ion binding"/>
    <property type="evidence" value="ECO:0007669"/>
    <property type="project" value="InterPro"/>
</dbReference>
<evidence type="ECO:0000313" key="2">
    <source>
        <dbReference type="EMBL" id="GAG61948.1"/>
    </source>
</evidence>
<reference evidence="2" key="1">
    <citation type="journal article" date="2014" name="Front. Microbiol.">
        <title>High frequency of phylogenetically diverse reductive dehalogenase-homologous genes in deep subseafloor sedimentary metagenomes.</title>
        <authorList>
            <person name="Kawai M."/>
            <person name="Futagami T."/>
            <person name="Toyoda A."/>
            <person name="Takaki Y."/>
            <person name="Nishi S."/>
            <person name="Hori S."/>
            <person name="Arai W."/>
            <person name="Tsubouchi T."/>
            <person name="Morono Y."/>
            <person name="Uchiyama I."/>
            <person name="Ito T."/>
            <person name="Fujiyama A."/>
            <person name="Inagaki F."/>
            <person name="Takami H."/>
        </authorList>
    </citation>
    <scope>NUCLEOTIDE SEQUENCE</scope>
    <source>
        <strain evidence="2">Expedition CK06-06</strain>
    </source>
</reference>
<dbReference type="GO" id="GO:0007156">
    <property type="term" value="P:homophilic cell adhesion via plasma membrane adhesion molecules"/>
    <property type="evidence" value="ECO:0007669"/>
    <property type="project" value="InterPro"/>
</dbReference>
<name>X0ZNL3_9ZZZZ</name>
<feature type="domain" description="Cadherin" evidence="1">
    <location>
        <begin position="47"/>
        <end position="167"/>
    </location>
</feature>
<sequence length="278" mass="30943">QSYTNEGTITDSYVLANDPGIYTFSVWARDNDDDLAHNPPGEDWSENTTERTITIYDDDKNLPDIKITPGDLSISDEDAVGGVLISWDITDYSGILEANVTLNGVEISSYANQGTITDSYLLPNEPGVYTILIWAKDNDNDLEDDWLEYSTERIITIYDDDLNPPEIEITPGDLTISVEEAEGGVLISWEISDYSGISETNILLNGIEIQSYANQGTIIDSYLLANEPGVYNFSIWAKDNDNDLEDDWLEYSTKITITIYEVDDIPPNSCSSKQSRSG</sequence>
<dbReference type="InterPro" id="IPR002126">
    <property type="entry name" value="Cadherin-like_dom"/>
</dbReference>
<dbReference type="GO" id="GO:0016020">
    <property type="term" value="C:membrane"/>
    <property type="evidence" value="ECO:0007669"/>
    <property type="project" value="InterPro"/>
</dbReference>
<dbReference type="EMBL" id="BART01007697">
    <property type="protein sequence ID" value="GAG61948.1"/>
    <property type="molecule type" value="Genomic_DNA"/>
</dbReference>
<feature type="non-terminal residue" evidence="2">
    <location>
        <position position="1"/>
    </location>
</feature>
<accession>X0ZNL3</accession>
<gene>
    <name evidence="2" type="ORF">S01H4_17470</name>
</gene>
<organism evidence="2">
    <name type="scientific">marine sediment metagenome</name>
    <dbReference type="NCBI Taxonomy" id="412755"/>
    <lineage>
        <taxon>unclassified sequences</taxon>
        <taxon>metagenomes</taxon>
        <taxon>ecological metagenomes</taxon>
    </lineage>
</organism>
<dbReference type="PROSITE" id="PS50268">
    <property type="entry name" value="CADHERIN_2"/>
    <property type="match status" value="1"/>
</dbReference>
<protein>
    <recommendedName>
        <fullName evidence="1">Cadherin domain-containing protein</fullName>
    </recommendedName>
</protein>
<dbReference type="AlphaFoldDB" id="X0ZNL3"/>
<evidence type="ECO:0000259" key="1">
    <source>
        <dbReference type="PROSITE" id="PS50268"/>
    </source>
</evidence>